<proteinExistence type="predicted"/>
<evidence type="ECO:0000313" key="1">
    <source>
        <dbReference type="EMBL" id="JAT78304.1"/>
    </source>
</evidence>
<dbReference type="EMBL" id="GDKF01000318">
    <property type="protein sequence ID" value="JAT78304.1"/>
    <property type="molecule type" value="Transcribed_RNA"/>
</dbReference>
<feature type="non-terminal residue" evidence="1">
    <location>
        <position position="1"/>
    </location>
</feature>
<reference evidence="1" key="1">
    <citation type="submission" date="2015-08" db="EMBL/GenBank/DDBJ databases">
        <authorList>
            <person name="Babu N.S."/>
            <person name="Beckwith C.J."/>
            <person name="Beseler K.G."/>
            <person name="Brison A."/>
            <person name="Carone J.V."/>
            <person name="Caskin T.P."/>
            <person name="Diamond M."/>
            <person name="Durham M.E."/>
            <person name="Foxe J.M."/>
            <person name="Go M."/>
            <person name="Henderson B.A."/>
            <person name="Jones I.B."/>
            <person name="McGettigan J.A."/>
            <person name="Micheletti S.J."/>
            <person name="Nasrallah M.E."/>
            <person name="Ortiz D."/>
            <person name="Piller C.R."/>
            <person name="Privatt S.R."/>
            <person name="Schneider S.L."/>
            <person name="Sharp S."/>
            <person name="Smith T.C."/>
            <person name="Stanton J.D."/>
            <person name="Ullery H.E."/>
            <person name="Wilson R.J."/>
            <person name="Serrano M.G."/>
            <person name="Buck G."/>
            <person name="Lee V."/>
            <person name="Wang Y."/>
            <person name="Carvalho R."/>
            <person name="Voegtly L."/>
            <person name="Shi R."/>
            <person name="Duckworth R."/>
            <person name="Johnson A."/>
            <person name="Loviza R."/>
            <person name="Walstead R."/>
            <person name="Shah Z."/>
            <person name="Kiflezghi M."/>
            <person name="Wade K."/>
            <person name="Ball S.L."/>
            <person name="Bradley K.W."/>
            <person name="Asai D.J."/>
            <person name="Bowman C.A."/>
            <person name="Russell D.A."/>
            <person name="Pope W.H."/>
            <person name="Jacobs-Sera D."/>
            <person name="Hendrix R.W."/>
            <person name="Hatfull G.F."/>
        </authorList>
    </citation>
    <scope>NUCLEOTIDE SEQUENCE</scope>
</reference>
<name>A0A1D2AGF9_AUXPR</name>
<sequence>SDIGRRSWACIGLNWLVEGCSRSPSHSLLTCARQGRAMASVSASLISRPSPTLLFQGRSRLRPSPRARPTPAQAFILFDLVASSAAAAAVTAVSWATSEDRDAELARLQTPAGVVPLAAAVAADTVVHATPLLGSLINLAVEPLGAAAGVAYLMSIVLSSPAVDPKTLAPRGTVLAAEKAGDARGSLRVPFTRVIPTALAVVDTSNAGSSGAGWQAGAGELPRLPLNSVLVVVGVGAVILETLAHLPLLSTGLPRVLQTAAWVAAAGAVLDKRDD</sequence>
<protein>
    <submittedName>
        <fullName evidence="1">Uncharacterized protein</fullName>
    </submittedName>
</protein>
<accession>A0A1D2AGF9</accession>
<organism evidence="1">
    <name type="scientific">Auxenochlorella protothecoides</name>
    <name type="common">Green microalga</name>
    <name type="synonym">Chlorella protothecoides</name>
    <dbReference type="NCBI Taxonomy" id="3075"/>
    <lineage>
        <taxon>Eukaryota</taxon>
        <taxon>Viridiplantae</taxon>
        <taxon>Chlorophyta</taxon>
        <taxon>core chlorophytes</taxon>
        <taxon>Trebouxiophyceae</taxon>
        <taxon>Chlorellales</taxon>
        <taxon>Chlorellaceae</taxon>
        <taxon>Auxenochlorella</taxon>
    </lineage>
</organism>
<dbReference type="AlphaFoldDB" id="A0A1D2AGF9"/>
<gene>
    <name evidence="1" type="ORF">g.13841</name>
</gene>